<proteinExistence type="predicted"/>
<feature type="compositionally biased region" description="Basic and acidic residues" evidence="2">
    <location>
        <begin position="1"/>
        <end position="23"/>
    </location>
</feature>
<feature type="coiled-coil region" evidence="1">
    <location>
        <begin position="321"/>
        <end position="348"/>
    </location>
</feature>
<dbReference type="AlphaFoldDB" id="A0AAW2E850"/>
<sequence length="590" mass="64697">MESDKEKDLQFQSDRTLRSRRGEGTVPALSPSLSYDGPPTACSAGAVEEHTPAKIEEKERQLPRIISNELVKPKSRRPGPKCAKAKKKANNFAYIRPSAGSPPPLEGQATSLAESVSRPGSPVSISGSVCDTEILDSLEEESGDSEVSIRTTASGSAKRYRRPCTPTSKYGRREADPIDLSSGVEEEDFSSIRKRGRPVVTGEGIEIQAIRAKKKVLQKLNEEIRTAKEILESAYDPADFKSKKRTAMAQRLEEEMANLPPRDIVAQVLQAAQQADNVAAKSTNLNGRFVRILREAALKIQVGTDALVCRQPADSINSKDSSESQEEIQRLRAEVSALRNELQTLRQQTKTGQEPPVVQQNMEVEMMDNGEKRLILEDGKESVEVKKIATPTATSTKDIESKWERKFSSFAEEMRKEMRRVLSAVTQQVVSKDTATGARKSGLADATKRTAGDRPVPGDCVKEDKGKKKKKNKVSPLPSSFTLPVNRGPSKKTGPSVLSTSKSATESLVIQRPEEQKWSQVIGRKASKKQKAQNSSVTVPNSKGAKGQGEQGKGRTAGTQKSFSSRKDGIKNAKEKKKSRRRTPRIGNRP</sequence>
<dbReference type="Proteomes" id="UP001430953">
    <property type="component" value="Unassembled WGS sequence"/>
</dbReference>
<gene>
    <name evidence="3" type="ORF">PUN28_020371</name>
</gene>
<feature type="compositionally biased region" description="Polar residues" evidence="2">
    <location>
        <begin position="496"/>
        <end position="508"/>
    </location>
</feature>
<comment type="caution">
    <text evidence="3">The sequence shown here is derived from an EMBL/GenBank/DDBJ whole genome shotgun (WGS) entry which is preliminary data.</text>
</comment>
<feature type="region of interest" description="Disordered" evidence="2">
    <location>
        <begin position="1"/>
        <end position="189"/>
    </location>
</feature>
<evidence type="ECO:0000313" key="3">
    <source>
        <dbReference type="EMBL" id="KAL0098415.1"/>
    </source>
</evidence>
<evidence type="ECO:0000256" key="1">
    <source>
        <dbReference type="SAM" id="Coils"/>
    </source>
</evidence>
<feature type="region of interest" description="Disordered" evidence="2">
    <location>
        <begin position="429"/>
        <end position="590"/>
    </location>
</feature>
<feature type="compositionally biased region" description="Basic residues" evidence="2">
    <location>
        <begin position="73"/>
        <end position="89"/>
    </location>
</feature>
<name>A0AAW2E850_9HYME</name>
<accession>A0AAW2E850</accession>
<feature type="compositionally biased region" description="Basic and acidic residues" evidence="2">
    <location>
        <begin position="47"/>
        <end position="62"/>
    </location>
</feature>
<protein>
    <submittedName>
        <fullName evidence="3">Uncharacterized protein</fullName>
    </submittedName>
</protein>
<feature type="compositionally biased region" description="Acidic residues" evidence="2">
    <location>
        <begin position="133"/>
        <end position="144"/>
    </location>
</feature>
<keyword evidence="1" id="KW-0175">Coiled coil</keyword>
<evidence type="ECO:0000313" key="4">
    <source>
        <dbReference type="Proteomes" id="UP001430953"/>
    </source>
</evidence>
<organism evidence="3 4">
    <name type="scientific">Cardiocondyla obscurior</name>
    <dbReference type="NCBI Taxonomy" id="286306"/>
    <lineage>
        <taxon>Eukaryota</taxon>
        <taxon>Metazoa</taxon>
        <taxon>Ecdysozoa</taxon>
        <taxon>Arthropoda</taxon>
        <taxon>Hexapoda</taxon>
        <taxon>Insecta</taxon>
        <taxon>Pterygota</taxon>
        <taxon>Neoptera</taxon>
        <taxon>Endopterygota</taxon>
        <taxon>Hymenoptera</taxon>
        <taxon>Apocrita</taxon>
        <taxon>Aculeata</taxon>
        <taxon>Formicoidea</taxon>
        <taxon>Formicidae</taxon>
        <taxon>Myrmicinae</taxon>
        <taxon>Cardiocondyla</taxon>
    </lineage>
</organism>
<evidence type="ECO:0000256" key="2">
    <source>
        <dbReference type="SAM" id="MobiDB-lite"/>
    </source>
</evidence>
<feature type="compositionally biased region" description="Basic residues" evidence="2">
    <location>
        <begin position="574"/>
        <end position="584"/>
    </location>
</feature>
<reference evidence="3 4" key="1">
    <citation type="submission" date="2023-03" db="EMBL/GenBank/DDBJ databases">
        <title>High recombination rates correlate with genetic variation in Cardiocondyla obscurior ants.</title>
        <authorList>
            <person name="Errbii M."/>
        </authorList>
    </citation>
    <scope>NUCLEOTIDE SEQUENCE [LARGE SCALE GENOMIC DNA]</scope>
    <source>
        <strain evidence="3">Alpha-2009</strain>
        <tissue evidence="3">Whole body</tissue>
    </source>
</reference>
<keyword evidence="4" id="KW-1185">Reference proteome</keyword>
<dbReference type="EMBL" id="JADYXP020000072">
    <property type="protein sequence ID" value="KAL0098415.1"/>
    <property type="molecule type" value="Genomic_DNA"/>
</dbReference>